<accession>S3W4W7</accession>
<dbReference type="PROSITE" id="PS51257">
    <property type="entry name" value="PROKAR_LIPOPROTEIN"/>
    <property type="match status" value="1"/>
</dbReference>
<dbReference type="SUPFAM" id="SSF75005">
    <property type="entry name" value="Arabinanase/levansucrase/invertase"/>
    <property type="match status" value="1"/>
</dbReference>
<sequence>MKPRVLKIFLYTTLLSLFSFYSCSSLERKISFTEQFLEIKGVGAYGIFDPSVVMDRQSNKIYMSYSAVDPSYRWPVEHPHAISTRLAYSLDKGLTWNDSGLAINEAEDEEGQKLSLKLFGRSPKPMTWNQEVSSLIFDANAPRSERWKLFWHRYPLIDGERKFEYGWIAFKQAESPEQLASAKEIKLFSGKYYDSAADQYLGTPQVQLNRIHPELSDCVAFTEPSAFIKEKRLYLALSCADGNLPWNGRQILLNRQDGNWNYVGILLDNRRDSDGLQIAGNSFTGFSAPELIAVRDKTYLAVTPTTNGENPAYHGCIVFEIEDLDSAKILRESKFLKISKVVPGNSELHNGACSYLNVMSETGGFLLSQAYPESVKVFRIIRTEIKL</sequence>
<evidence type="ECO:0000313" key="2">
    <source>
        <dbReference type="Proteomes" id="UP000014540"/>
    </source>
</evidence>
<name>S3W4W7_9LEPT</name>
<dbReference type="STRING" id="1193011.LEP1GSC058_1942"/>
<dbReference type="EMBL" id="AKWZ02000003">
    <property type="protein sequence ID" value="EPG75312.1"/>
    <property type="molecule type" value="Genomic_DNA"/>
</dbReference>
<dbReference type="InterPro" id="IPR023296">
    <property type="entry name" value="Glyco_hydro_beta-prop_sf"/>
</dbReference>
<dbReference type="InterPro" id="IPR036278">
    <property type="entry name" value="Sialidase_sf"/>
</dbReference>
<comment type="caution">
    <text evidence="1">The sequence shown here is derived from an EMBL/GenBank/DDBJ whole genome shotgun (WGS) entry which is preliminary data.</text>
</comment>
<evidence type="ECO:0008006" key="3">
    <source>
        <dbReference type="Google" id="ProtNLM"/>
    </source>
</evidence>
<organism evidence="1 2">
    <name type="scientific">Leptospira fainei serovar Hurstbridge str. BUT 6</name>
    <dbReference type="NCBI Taxonomy" id="1193011"/>
    <lineage>
        <taxon>Bacteria</taxon>
        <taxon>Pseudomonadati</taxon>
        <taxon>Spirochaetota</taxon>
        <taxon>Spirochaetia</taxon>
        <taxon>Leptospirales</taxon>
        <taxon>Leptospiraceae</taxon>
        <taxon>Leptospira</taxon>
    </lineage>
</organism>
<protein>
    <recommendedName>
        <fullName evidence="3">Lipoprotein</fullName>
    </recommendedName>
</protein>
<proteinExistence type="predicted"/>
<dbReference type="AlphaFoldDB" id="S3W4W7"/>
<dbReference type="OrthoDB" id="3078153at2"/>
<dbReference type="RefSeq" id="WP_016548403.1">
    <property type="nucleotide sequence ID" value="NZ_AKWZ02000003.1"/>
</dbReference>
<gene>
    <name evidence="1" type="ORF">LEP1GSC058_1942</name>
</gene>
<dbReference type="SUPFAM" id="SSF50939">
    <property type="entry name" value="Sialidases"/>
    <property type="match status" value="1"/>
</dbReference>
<reference evidence="1" key="1">
    <citation type="submission" date="2013-04" db="EMBL/GenBank/DDBJ databases">
        <authorList>
            <person name="Harkins D.M."/>
            <person name="Durkin A.S."/>
            <person name="Selengut J.D."/>
            <person name="Sanka R."/>
            <person name="DePew J."/>
            <person name="Purushe J."/>
            <person name="Ahmed A."/>
            <person name="van der Linden H."/>
            <person name="Goris M.G.A."/>
            <person name="Hartskeerl R.A."/>
            <person name="Vinetz J.M."/>
            <person name="Sutton G.G."/>
            <person name="Nelson W.C."/>
            <person name="Fouts D.E."/>
        </authorList>
    </citation>
    <scope>NUCLEOTIDE SEQUENCE [LARGE SCALE GENOMIC DNA]</scope>
    <source>
        <strain evidence="1">BUT 6</strain>
    </source>
</reference>
<dbReference type="Proteomes" id="UP000014540">
    <property type="component" value="Unassembled WGS sequence"/>
</dbReference>
<keyword evidence="2" id="KW-1185">Reference proteome</keyword>
<evidence type="ECO:0000313" key="1">
    <source>
        <dbReference type="EMBL" id="EPG75312.1"/>
    </source>
</evidence>
<dbReference type="CDD" id="cd15482">
    <property type="entry name" value="Sialidase_non-viral"/>
    <property type="match status" value="1"/>
</dbReference>